<dbReference type="AlphaFoldDB" id="A0AA97AF61"/>
<protein>
    <submittedName>
        <fullName evidence="1">Uncharacterized protein</fullName>
    </submittedName>
</protein>
<gene>
    <name evidence="1" type="ORF">HJG54_03145</name>
</gene>
<proteinExistence type="predicted"/>
<organism evidence="1">
    <name type="scientific">Leptolyngbya sp. NK1-12</name>
    <dbReference type="NCBI Taxonomy" id="2547451"/>
    <lineage>
        <taxon>Bacteria</taxon>
        <taxon>Bacillati</taxon>
        <taxon>Cyanobacteriota</taxon>
        <taxon>Cyanophyceae</taxon>
        <taxon>Leptolyngbyales</taxon>
        <taxon>Leptolyngbyaceae</taxon>
        <taxon>Leptolyngbya group</taxon>
        <taxon>Leptolyngbya</taxon>
    </lineage>
</organism>
<dbReference type="RefSeq" id="WP_316433317.1">
    <property type="nucleotide sequence ID" value="NZ_CP053586.1"/>
</dbReference>
<name>A0AA97AF61_9CYAN</name>
<sequence>MDISGTWLGTYWQNGLPTRFEATFVQSGNSLSGSMLDDNYLGEAQLSGEVVGRSIRFTKRYLTSSPNPVDYSGTIAEDANSMAGNWRIGWLYSGKWEAHRSNQDLMADLKNRLEQKVPATANTP</sequence>
<dbReference type="EMBL" id="CP053586">
    <property type="protein sequence ID" value="WNZ21959.1"/>
    <property type="molecule type" value="Genomic_DNA"/>
</dbReference>
<reference evidence="1" key="1">
    <citation type="submission" date="2020-05" db="EMBL/GenBank/DDBJ databases">
        <authorList>
            <person name="Zhu T."/>
            <person name="Keshari N."/>
            <person name="Lu X."/>
        </authorList>
    </citation>
    <scope>NUCLEOTIDE SEQUENCE</scope>
    <source>
        <strain evidence="1">NK1-12</strain>
    </source>
</reference>
<evidence type="ECO:0000313" key="1">
    <source>
        <dbReference type="EMBL" id="WNZ21959.1"/>
    </source>
</evidence>
<accession>A0AA97AF61</accession>